<feature type="signal peptide" evidence="1">
    <location>
        <begin position="1"/>
        <end position="23"/>
    </location>
</feature>
<dbReference type="Gene3D" id="2.40.128.110">
    <property type="entry name" value="Lipid/polyisoprenoid-binding, YceI-like"/>
    <property type="match status" value="1"/>
</dbReference>
<comment type="caution">
    <text evidence="3">The sequence shown here is derived from an EMBL/GenBank/DDBJ whole genome shotgun (WGS) entry which is preliminary data.</text>
</comment>
<protein>
    <submittedName>
        <fullName evidence="3">YceI family protein</fullName>
    </submittedName>
</protein>
<sequence length="196" mass="21019">MKIHLNRLLLAAALAGGAIPVHAAGVDYRIDPEHTQVVVTWNHLGFSKPSAHAGDIQGVIRYDAANVSASSVKLDVPLASFTSHVPKLDEMLRGPEFFAAGKYPAIGFESTSVEDKGNGRLLIHGKLRIKDHEKAIVLEARQNKAGVHPMAQRPAIGFDAATVLKRSDFGVQAYAPDVSDEVTLRITVEALADAAR</sequence>
<dbReference type="PANTHER" id="PTHR34406">
    <property type="entry name" value="PROTEIN YCEI"/>
    <property type="match status" value="1"/>
</dbReference>
<dbReference type="eggNOG" id="COG2353">
    <property type="taxonomic scope" value="Bacteria"/>
</dbReference>
<dbReference type="EMBL" id="JAPZVI010000003">
    <property type="protein sequence ID" value="MCZ8401177.1"/>
    <property type="molecule type" value="Genomic_DNA"/>
</dbReference>
<evidence type="ECO:0000259" key="2">
    <source>
        <dbReference type="SMART" id="SM00867"/>
    </source>
</evidence>
<dbReference type="InterPro" id="IPR007372">
    <property type="entry name" value="Lipid/polyisoprenoid-bd_YceI"/>
</dbReference>
<proteinExistence type="predicted"/>
<evidence type="ECO:0000313" key="3">
    <source>
        <dbReference type="EMBL" id="MCZ8401177.1"/>
    </source>
</evidence>
<feature type="domain" description="Lipid/polyisoprenoid-binding YceI-like" evidence="2">
    <location>
        <begin position="27"/>
        <end position="191"/>
    </location>
</feature>
<evidence type="ECO:0000256" key="1">
    <source>
        <dbReference type="SAM" id="SignalP"/>
    </source>
</evidence>
<evidence type="ECO:0000313" key="4">
    <source>
        <dbReference type="Proteomes" id="UP001141992"/>
    </source>
</evidence>
<accession>A0A0D6HN47</accession>
<keyword evidence="1" id="KW-0732">Signal</keyword>
<dbReference type="KEGG" id="axx:ERS451415_02915"/>
<dbReference type="Pfam" id="PF04264">
    <property type="entry name" value="YceI"/>
    <property type="match status" value="1"/>
</dbReference>
<feature type="chain" id="PRO_5041037827" evidence="1">
    <location>
        <begin position="24"/>
        <end position="196"/>
    </location>
</feature>
<dbReference type="SMART" id="SM00867">
    <property type="entry name" value="YceI"/>
    <property type="match status" value="1"/>
</dbReference>
<gene>
    <name evidence="3" type="ORF">O9570_06960</name>
</gene>
<dbReference type="RefSeq" id="WP_024068878.1">
    <property type="nucleotide sequence ID" value="NZ_CP053618.1"/>
</dbReference>
<reference evidence="3" key="1">
    <citation type="submission" date="2022-12" db="EMBL/GenBank/DDBJ databases">
        <authorList>
            <person name="Voronina O.L."/>
            <person name="Kunda M.S."/>
            <person name="Ryzhova N."/>
            <person name="Aksenova E.I."/>
        </authorList>
    </citation>
    <scope>NUCLEOTIDE SEQUENCE</scope>
    <source>
        <strain evidence="3">SCCH136:Ach223948</strain>
    </source>
</reference>
<organism evidence="3 4">
    <name type="scientific">Alcaligenes xylosoxydans xylosoxydans</name>
    <name type="common">Achromobacter xylosoxidans</name>
    <dbReference type="NCBI Taxonomy" id="85698"/>
    <lineage>
        <taxon>Bacteria</taxon>
        <taxon>Pseudomonadati</taxon>
        <taxon>Pseudomonadota</taxon>
        <taxon>Betaproteobacteria</taxon>
        <taxon>Burkholderiales</taxon>
        <taxon>Alcaligenaceae</taxon>
        <taxon>Achromobacter</taxon>
    </lineage>
</organism>
<dbReference type="PANTHER" id="PTHR34406:SF1">
    <property type="entry name" value="PROTEIN YCEI"/>
    <property type="match status" value="1"/>
</dbReference>
<dbReference type="Proteomes" id="UP001141992">
    <property type="component" value="Unassembled WGS sequence"/>
</dbReference>
<dbReference type="InterPro" id="IPR036761">
    <property type="entry name" value="TTHA0802/YceI-like_sf"/>
</dbReference>
<dbReference type="SUPFAM" id="SSF101874">
    <property type="entry name" value="YceI-like"/>
    <property type="match status" value="1"/>
</dbReference>
<dbReference type="AlphaFoldDB" id="A0A0D6HN47"/>
<name>A0A0D6HN47_ALCXX</name>